<dbReference type="Gene3D" id="1.25.40.10">
    <property type="entry name" value="Tetratricopeptide repeat domain"/>
    <property type="match status" value="1"/>
</dbReference>
<evidence type="ECO:0000313" key="2">
    <source>
        <dbReference type="EMBL" id="RGR70262.1"/>
    </source>
</evidence>
<dbReference type="Gene3D" id="1.10.260.40">
    <property type="entry name" value="lambda repressor-like DNA-binding domains"/>
    <property type="match status" value="1"/>
</dbReference>
<dbReference type="GO" id="GO:0003677">
    <property type="term" value="F:DNA binding"/>
    <property type="evidence" value="ECO:0007669"/>
    <property type="project" value="InterPro"/>
</dbReference>
<evidence type="ECO:0000259" key="1">
    <source>
        <dbReference type="PROSITE" id="PS50943"/>
    </source>
</evidence>
<feature type="domain" description="HTH cro/C1-type" evidence="1">
    <location>
        <begin position="8"/>
        <end position="61"/>
    </location>
</feature>
<dbReference type="CDD" id="cd00093">
    <property type="entry name" value="HTH_XRE"/>
    <property type="match status" value="1"/>
</dbReference>
<proteinExistence type="predicted"/>
<dbReference type="PROSITE" id="PS50943">
    <property type="entry name" value="HTH_CROC1"/>
    <property type="match status" value="1"/>
</dbReference>
<dbReference type="RefSeq" id="WP_117895773.1">
    <property type="nucleotide sequence ID" value="NZ_CABJCV010000021.1"/>
</dbReference>
<dbReference type="Pfam" id="PF01381">
    <property type="entry name" value="HTH_3"/>
    <property type="match status" value="1"/>
</dbReference>
<sequence length="401" mass="46341">MKQVNALIRITRLKKGIKAAALAHECNITASYLSQIESGKEVDPAITSKILRQLGIEIKKNNRQVQKYDRMMDDLIHAAAYYDQARVKELIDQLAKSEAVLMESELALKWMLTTFIAQVLNKNNGAMKETREILKKCVKLFTPELLQIYYLYLGMSFANSRSDLFKESMLKVLGMKERESVTSIAHYNLAICYARENNHFLADKHNLKAQRAFLDEQNYLRLIFSKSFEAVLYSENGMMEEALEISCSILDQTTIKIPLYQRQQVLHNILFTCILAKRYEDVQRYCVQYSSSVELNDFHRALQAWAFIKLNRPQEAEVLIQSCTPDKNDPFASHFIAIVHLTLAQDEAGLQRLLIQFQKFALKAGNDLSAKFITDLLCETYIRKNNYSKAVYYQNRIARKN</sequence>
<dbReference type="InterPro" id="IPR001387">
    <property type="entry name" value="Cro/C1-type_HTH"/>
</dbReference>
<dbReference type="SUPFAM" id="SSF47413">
    <property type="entry name" value="lambda repressor-like DNA-binding domains"/>
    <property type="match status" value="1"/>
</dbReference>
<dbReference type="Proteomes" id="UP000284178">
    <property type="component" value="Unassembled WGS sequence"/>
</dbReference>
<dbReference type="SMART" id="SM00530">
    <property type="entry name" value="HTH_XRE"/>
    <property type="match status" value="1"/>
</dbReference>
<organism evidence="2 3">
    <name type="scientific">Holdemania filiformis</name>
    <dbReference type="NCBI Taxonomy" id="61171"/>
    <lineage>
        <taxon>Bacteria</taxon>
        <taxon>Bacillati</taxon>
        <taxon>Bacillota</taxon>
        <taxon>Erysipelotrichia</taxon>
        <taxon>Erysipelotrichales</taxon>
        <taxon>Erysipelotrichaceae</taxon>
        <taxon>Holdemania</taxon>
    </lineage>
</organism>
<comment type="caution">
    <text evidence="2">The sequence shown here is derived from an EMBL/GenBank/DDBJ whole genome shotgun (WGS) entry which is preliminary data.</text>
</comment>
<accession>A0A412FPZ8</accession>
<gene>
    <name evidence="2" type="ORF">DWY25_14060</name>
</gene>
<dbReference type="InterPro" id="IPR011990">
    <property type="entry name" value="TPR-like_helical_dom_sf"/>
</dbReference>
<dbReference type="AlphaFoldDB" id="A0A412FPZ8"/>
<reference evidence="2 3" key="1">
    <citation type="submission" date="2018-08" db="EMBL/GenBank/DDBJ databases">
        <title>A genome reference for cultivated species of the human gut microbiota.</title>
        <authorList>
            <person name="Zou Y."/>
            <person name="Xue W."/>
            <person name="Luo G."/>
        </authorList>
    </citation>
    <scope>NUCLEOTIDE SEQUENCE [LARGE SCALE GENOMIC DNA]</scope>
    <source>
        <strain evidence="2 3">AF24-29</strain>
    </source>
</reference>
<evidence type="ECO:0000313" key="3">
    <source>
        <dbReference type="Proteomes" id="UP000284178"/>
    </source>
</evidence>
<keyword evidence="3" id="KW-1185">Reference proteome</keyword>
<protein>
    <submittedName>
        <fullName evidence="2">XRE family transcriptional regulator</fullName>
    </submittedName>
</protein>
<dbReference type="EMBL" id="QRUP01000021">
    <property type="protein sequence ID" value="RGR70262.1"/>
    <property type="molecule type" value="Genomic_DNA"/>
</dbReference>
<dbReference type="InterPro" id="IPR010982">
    <property type="entry name" value="Lambda_DNA-bd_dom_sf"/>
</dbReference>
<name>A0A412FPZ8_9FIRM</name>
<dbReference type="GeneID" id="83016522"/>